<protein>
    <submittedName>
        <fullName evidence="1">Uncharacterized protein</fullName>
    </submittedName>
</protein>
<reference evidence="1" key="1">
    <citation type="submission" date="2019-08" db="EMBL/GenBank/DDBJ databases">
        <authorList>
            <person name="Kucharzyk K."/>
            <person name="Murdoch R.W."/>
            <person name="Higgins S."/>
            <person name="Loffler F."/>
        </authorList>
    </citation>
    <scope>NUCLEOTIDE SEQUENCE</scope>
</reference>
<organism evidence="1">
    <name type="scientific">bioreactor metagenome</name>
    <dbReference type="NCBI Taxonomy" id="1076179"/>
    <lineage>
        <taxon>unclassified sequences</taxon>
        <taxon>metagenomes</taxon>
        <taxon>ecological metagenomes</taxon>
    </lineage>
</organism>
<accession>A0A645HJH7</accession>
<sequence length="87" mass="9784">MILAQRNVSARRAQLFFGRLQFLPGEWQVPGKLLQLALGFDMQRSLCLPSVPNLDQALQSSHTISQALRILLQVGFQTPCQQLIHLS</sequence>
<dbReference type="EMBL" id="VSSQ01094408">
    <property type="protein sequence ID" value="MPN38900.1"/>
    <property type="molecule type" value="Genomic_DNA"/>
</dbReference>
<gene>
    <name evidence="1" type="ORF">SDC9_186425</name>
</gene>
<evidence type="ECO:0000313" key="1">
    <source>
        <dbReference type="EMBL" id="MPN38900.1"/>
    </source>
</evidence>
<proteinExistence type="predicted"/>
<comment type="caution">
    <text evidence="1">The sequence shown here is derived from an EMBL/GenBank/DDBJ whole genome shotgun (WGS) entry which is preliminary data.</text>
</comment>
<dbReference type="AlphaFoldDB" id="A0A645HJH7"/>
<name>A0A645HJH7_9ZZZZ</name>